<reference evidence="5" key="1">
    <citation type="submission" date="2016-10" db="EMBL/GenBank/DDBJ databases">
        <authorList>
            <person name="Varghese N."/>
            <person name="Submissions S."/>
        </authorList>
    </citation>
    <scope>NUCLEOTIDE SEQUENCE [LARGE SCALE GENOMIC DNA]</scope>
    <source>
        <strain evidence="5">DSM 26382</strain>
    </source>
</reference>
<dbReference type="AlphaFoldDB" id="A0A1G6VI00"/>
<gene>
    <name evidence="4" type="ORF">SAMN05216576_11936</name>
</gene>
<dbReference type="GO" id="GO:0016020">
    <property type="term" value="C:membrane"/>
    <property type="evidence" value="ECO:0007669"/>
    <property type="project" value="InterPro"/>
</dbReference>
<evidence type="ECO:0000313" key="5">
    <source>
        <dbReference type="Proteomes" id="UP000199467"/>
    </source>
</evidence>
<keyword evidence="3" id="KW-0732">Signal</keyword>
<evidence type="ECO:0000256" key="1">
    <source>
        <dbReference type="ARBA" id="ARBA00009075"/>
    </source>
</evidence>
<keyword evidence="5" id="KW-1185">Reference proteome</keyword>
<dbReference type="EMBL" id="FMZQ01000019">
    <property type="protein sequence ID" value="SDD53168.1"/>
    <property type="molecule type" value="Genomic_DNA"/>
</dbReference>
<dbReference type="InterPro" id="IPR023614">
    <property type="entry name" value="Porin_dom_sf"/>
</dbReference>
<dbReference type="PANTHER" id="PTHR34596">
    <property type="entry name" value="CHITOPORIN"/>
    <property type="match status" value="1"/>
</dbReference>
<keyword evidence="2" id="KW-0813">Transport</keyword>
<name>A0A1G6VI00_9GAMM</name>
<evidence type="ECO:0000256" key="3">
    <source>
        <dbReference type="ARBA" id="ARBA00022729"/>
    </source>
</evidence>
<comment type="similarity">
    <text evidence="1">Belongs to the outer membrane porin (Opr) (TC 1.B.25) family.</text>
</comment>
<dbReference type="RefSeq" id="WP_017675763.1">
    <property type="nucleotide sequence ID" value="NZ_FMZQ01000019.1"/>
</dbReference>
<evidence type="ECO:0000313" key="4">
    <source>
        <dbReference type="EMBL" id="SDD53168.1"/>
    </source>
</evidence>
<dbReference type="GO" id="GO:0015288">
    <property type="term" value="F:porin activity"/>
    <property type="evidence" value="ECO:0007669"/>
    <property type="project" value="TreeGrafter"/>
</dbReference>
<sequence>MSFRRKTLLALAISTATGAPLALASQAESQGFIEDSHLKFMTRNLYWNHDRHGGADDRREWGQGFRLDYTSGYTQGTLGFGVDLSAYSAIKLDGGRGYSGQAGVLVPDGEGTKDAAGSAGASVKMRLSNTELRYGNNLRPYNPVFAPADARLVPGTATGFWLTSSEWAGLDLEAGHMTASKDFNSTNNDDDFYASYAGVSTDTVDFVGGNYAITDNLSVSLYGSEYKDIWRQYYANTNYTYSLSDDQSLNFDFNIYRSNDEGRKLAGEIGVTAWSFAAAYTVGAHTFKVTHQRINGDQPFDYLGMGPGTFHDSIYLANSSQLVDFNGPNERSWGLFYDLNMASYGVPGLTFHARYIRGTDVDGSKMDPSSPYAYYADSEDHWERDLAVGYVVQSGPAKDLSFKLRQATHRIGNGKSDVSSDQFRLIIEFPYEIF</sequence>
<protein>
    <submittedName>
        <fullName evidence="4">Imipenem/basic amino acid-specific outer membrane pore</fullName>
    </submittedName>
</protein>
<proteinExistence type="inferred from homology"/>
<dbReference type="Gene3D" id="2.40.160.10">
    <property type="entry name" value="Porin"/>
    <property type="match status" value="1"/>
</dbReference>
<dbReference type="Pfam" id="PF03573">
    <property type="entry name" value="OprD"/>
    <property type="match status" value="1"/>
</dbReference>
<evidence type="ECO:0000256" key="2">
    <source>
        <dbReference type="ARBA" id="ARBA00022448"/>
    </source>
</evidence>
<dbReference type="InterPro" id="IPR005318">
    <property type="entry name" value="OM_porin_bac"/>
</dbReference>
<organism evidence="4 5">
    <name type="scientific">Ectopseudomonas chengduensis</name>
    <dbReference type="NCBI Taxonomy" id="489632"/>
    <lineage>
        <taxon>Bacteria</taxon>
        <taxon>Pseudomonadati</taxon>
        <taxon>Pseudomonadota</taxon>
        <taxon>Gammaproteobacteria</taxon>
        <taxon>Pseudomonadales</taxon>
        <taxon>Pseudomonadaceae</taxon>
        <taxon>Ectopseudomonas</taxon>
    </lineage>
</organism>
<dbReference type="Proteomes" id="UP000199467">
    <property type="component" value="Unassembled WGS sequence"/>
</dbReference>
<dbReference type="PANTHER" id="PTHR34596:SF2">
    <property type="entry name" value="CHITOPORIN"/>
    <property type="match status" value="1"/>
</dbReference>
<accession>A0A1G6VI00</accession>